<protein>
    <submittedName>
        <fullName evidence="1">Uncharacterized protein</fullName>
    </submittedName>
</protein>
<gene>
    <name evidence="1" type="ORF">OPV22_019200</name>
</gene>
<accession>A0AAV8PGZ3</accession>
<comment type="caution">
    <text evidence="1">The sequence shown here is derived from an EMBL/GenBank/DDBJ whole genome shotgun (WGS) entry which is preliminary data.</text>
</comment>
<dbReference type="EMBL" id="JAQQAF010000005">
    <property type="protein sequence ID" value="KAJ8486715.1"/>
    <property type="molecule type" value="Genomic_DNA"/>
</dbReference>
<organism evidence="1 2">
    <name type="scientific">Ensete ventricosum</name>
    <name type="common">Abyssinian banana</name>
    <name type="synonym">Musa ensete</name>
    <dbReference type="NCBI Taxonomy" id="4639"/>
    <lineage>
        <taxon>Eukaryota</taxon>
        <taxon>Viridiplantae</taxon>
        <taxon>Streptophyta</taxon>
        <taxon>Embryophyta</taxon>
        <taxon>Tracheophyta</taxon>
        <taxon>Spermatophyta</taxon>
        <taxon>Magnoliopsida</taxon>
        <taxon>Liliopsida</taxon>
        <taxon>Zingiberales</taxon>
        <taxon>Musaceae</taxon>
        <taxon>Ensete</taxon>
    </lineage>
</organism>
<evidence type="ECO:0000313" key="1">
    <source>
        <dbReference type="EMBL" id="KAJ8486715.1"/>
    </source>
</evidence>
<keyword evidence="2" id="KW-1185">Reference proteome</keyword>
<dbReference type="Proteomes" id="UP001222027">
    <property type="component" value="Unassembled WGS sequence"/>
</dbReference>
<name>A0AAV8PGZ3_ENSVE</name>
<reference evidence="1 2" key="1">
    <citation type="submission" date="2022-12" db="EMBL/GenBank/DDBJ databases">
        <title>Chromosome-scale assembly of the Ensete ventricosum genome.</title>
        <authorList>
            <person name="Dussert Y."/>
            <person name="Stocks J."/>
            <person name="Wendawek A."/>
            <person name="Woldeyes F."/>
            <person name="Nichols R.A."/>
            <person name="Borrell J.S."/>
        </authorList>
    </citation>
    <scope>NUCLEOTIDE SEQUENCE [LARGE SCALE GENOMIC DNA]</scope>
    <source>
        <strain evidence="2">cv. Maze</strain>
        <tissue evidence="1">Seeds</tissue>
    </source>
</reference>
<evidence type="ECO:0000313" key="2">
    <source>
        <dbReference type="Proteomes" id="UP001222027"/>
    </source>
</evidence>
<sequence>MERAMEKLKISVVQDPVVAASCLVAGGIEHVSDDSWCDDGLLNEISDADLNREQKRRYDQFYTFIWVIEMVYLQERKLPHKRASTLALSNLQAVVTNGELLEASQVHLSASQINSKRS</sequence>
<dbReference type="AlphaFoldDB" id="A0AAV8PGZ3"/>
<proteinExistence type="predicted"/>